<organism evidence="2 3">
    <name type="scientific">Penicillium camemberti (strain FM 013)</name>
    <dbReference type="NCBI Taxonomy" id="1429867"/>
    <lineage>
        <taxon>Eukaryota</taxon>
        <taxon>Fungi</taxon>
        <taxon>Dikarya</taxon>
        <taxon>Ascomycota</taxon>
        <taxon>Pezizomycotina</taxon>
        <taxon>Eurotiomycetes</taxon>
        <taxon>Eurotiomycetidae</taxon>
        <taxon>Eurotiales</taxon>
        <taxon>Aspergillaceae</taxon>
        <taxon>Penicillium</taxon>
    </lineage>
</organism>
<feature type="region of interest" description="Disordered" evidence="1">
    <location>
        <begin position="119"/>
        <end position="148"/>
    </location>
</feature>
<evidence type="ECO:0000256" key="1">
    <source>
        <dbReference type="SAM" id="MobiDB-lite"/>
    </source>
</evidence>
<name>A0A0G4PFR4_PENC3</name>
<proteinExistence type="predicted"/>
<accession>A0A0G4PFR4</accession>
<evidence type="ECO:0000313" key="3">
    <source>
        <dbReference type="Proteomes" id="UP000053732"/>
    </source>
</evidence>
<reference evidence="2 3" key="1">
    <citation type="journal article" date="2014" name="Nat. Commun.">
        <title>Multiple recent horizontal transfers of a large genomic region in cheese making fungi.</title>
        <authorList>
            <person name="Cheeseman K."/>
            <person name="Ropars J."/>
            <person name="Renault P."/>
            <person name="Dupont J."/>
            <person name="Gouzy J."/>
            <person name="Branca A."/>
            <person name="Abraham A.L."/>
            <person name="Ceppi M."/>
            <person name="Conseiller E."/>
            <person name="Debuchy R."/>
            <person name="Malagnac F."/>
            <person name="Goarin A."/>
            <person name="Silar P."/>
            <person name="Lacoste S."/>
            <person name="Sallet E."/>
            <person name="Bensimon A."/>
            <person name="Giraud T."/>
            <person name="Brygoo Y."/>
        </authorList>
    </citation>
    <scope>NUCLEOTIDE SEQUENCE [LARGE SCALE GENOMIC DNA]</scope>
    <source>
        <strain evidence="3">FM 013</strain>
    </source>
</reference>
<dbReference type="EMBL" id="HG793147">
    <property type="protein sequence ID" value="CRL25158.1"/>
    <property type="molecule type" value="Genomic_DNA"/>
</dbReference>
<feature type="region of interest" description="Disordered" evidence="1">
    <location>
        <begin position="243"/>
        <end position="263"/>
    </location>
</feature>
<evidence type="ECO:0000313" key="2">
    <source>
        <dbReference type="EMBL" id="CRL25158.1"/>
    </source>
</evidence>
<sequence length="452" mass="52553">METTKFPKRPTLRWDQHKRLVLCCLYRFFVCNKKETEEIFSYMFRSHLNERGISGFIPFATLNTQWVWMKKRRDPVWSYVHMNTAFEADREWKEIVTQIKSAAKTLRFELHERMEDDTNTLCQSSLGSDDERNTTSNGPAAPILPHSLSTPESANLIVLVSPTRDHAFNGRSRDNQRVDQAIDLCIDQSIDQQNEIQNDTTTGLHGSTGPVVTTHGKLCIWCEHEGTAYELEDIQELQDEDYNHESGDEDHSYRNQHNDRQDDPIMREYTQGFKQFMRERNGEVPYSDEELFDSEGEYLTTFQESPSKVRPFCGPRLSLPSDLEQGLLHSEDHSDWCTDRSRANLADFGTTTISMEDWSGALEDDRIYTQKTLSHFRFPQNHTAHDEAPDDGFRGQRALQYQWPSNDEMGVETLRQMSVEALRQVENQSTTHVSHQEEMDVLMYDGNTWNQV</sequence>
<dbReference type="Proteomes" id="UP000053732">
    <property type="component" value="Unassembled WGS sequence"/>
</dbReference>
<protein>
    <submittedName>
        <fullName evidence="2">Str. FM013</fullName>
    </submittedName>
</protein>
<dbReference type="AlphaFoldDB" id="A0A0G4PFR4"/>
<keyword evidence="3" id="KW-1185">Reference proteome</keyword>
<gene>
    <name evidence="2" type="ORF">PCAMFM013_S014g000054</name>
</gene>